<dbReference type="Proteomes" id="UP000054359">
    <property type="component" value="Unassembled WGS sequence"/>
</dbReference>
<gene>
    <name evidence="1" type="ORF">X975_24225</name>
</gene>
<dbReference type="EMBL" id="KK119661">
    <property type="protein sequence ID" value="KFM76340.1"/>
    <property type="molecule type" value="Genomic_DNA"/>
</dbReference>
<keyword evidence="2" id="KW-1185">Reference proteome</keyword>
<evidence type="ECO:0000313" key="2">
    <source>
        <dbReference type="Proteomes" id="UP000054359"/>
    </source>
</evidence>
<organism evidence="1 2">
    <name type="scientific">Stegodyphus mimosarum</name>
    <name type="common">African social velvet spider</name>
    <dbReference type="NCBI Taxonomy" id="407821"/>
    <lineage>
        <taxon>Eukaryota</taxon>
        <taxon>Metazoa</taxon>
        <taxon>Ecdysozoa</taxon>
        <taxon>Arthropoda</taxon>
        <taxon>Chelicerata</taxon>
        <taxon>Arachnida</taxon>
        <taxon>Araneae</taxon>
        <taxon>Araneomorphae</taxon>
        <taxon>Entelegynae</taxon>
        <taxon>Eresoidea</taxon>
        <taxon>Eresidae</taxon>
        <taxon>Stegodyphus</taxon>
    </lineage>
</organism>
<protein>
    <submittedName>
        <fullName evidence="1">Uncharacterized protein</fullName>
    </submittedName>
</protein>
<name>A0A087UG51_STEMI</name>
<accession>A0A087UG51</accession>
<feature type="non-terminal residue" evidence="1">
    <location>
        <position position="257"/>
    </location>
</feature>
<proteinExistence type="predicted"/>
<dbReference type="OrthoDB" id="6424295at2759"/>
<sequence length="257" mass="28991">MYCGVPGSSISALLMKKLLSMYLSQNRSGLRSLKVLALFCAVSGFDIPLLITADSCCYSVFQKAVDTYSSLFAVSHLLEVCSSYPQYFSSSSTPENYFKPADWLKGLLTILLDIKVEGNHKCIWLRCFRFLLKISPVVVQDYIAPLIKTCLLNTSVNTKKSRKEYCELFSCLLHVHSQLHQLPKFFVKLLLALTECVKEDTVGKLVRRGQLPDQIFNSIALHVQELPFGQTIELWKIFSETYTTLGNMTEVFASDKG</sequence>
<evidence type="ECO:0000313" key="1">
    <source>
        <dbReference type="EMBL" id="KFM76340.1"/>
    </source>
</evidence>
<dbReference type="AlphaFoldDB" id="A0A087UG51"/>
<reference evidence="1 2" key="1">
    <citation type="submission" date="2013-11" db="EMBL/GenBank/DDBJ databases">
        <title>Genome sequencing of Stegodyphus mimosarum.</title>
        <authorList>
            <person name="Bechsgaard J."/>
        </authorList>
    </citation>
    <scope>NUCLEOTIDE SEQUENCE [LARGE SCALE GENOMIC DNA]</scope>
</reference>